<dbReference type="EMBL" id="JBIQWL010000004">
    <property type="protein sequence ID" value="MFH8251117.1"/>
    <property type="molecule type" value="Genomic_DNA"/>
</dbReference>
<organism evidence="4 5">
    <name type="scientific">Microbacterium alkaliflavum</name>
    <dbReference type="NCBI Taxonomy" id="3248839"/>
    <lineage>
        <taxon>Bacteria</taxon>
        <taxon>Bacillati</taxon>
        <taxon>Actinomycetota</taxon>
        <taxon>Actinomycetes</taxon>
        <taxon>Micrococcales</taxon>
        <taxon>Microbacteriaceae</taxon>
        <taxon>Microbacterium</taxon>
    </lineage>
</organism>
<accession>A0ABW7Q9J6</accession>
<feature type="region of interest" description="Disordered" evidence="3">
    <location>
        <begin position="1"/>
        <end position="23"/>
    </location>
</feature>
<keyword evidence="2" id="KW-0789">Thiol protease inhibitor</keyword>
<evidence type="ECO:0000313" key="4">
    <source>
        <dbReference type="EMBL" id="MFH8251117.1"/>
    </source>
</evidence>
<evidence type="ECO:0000256" key="1">
    <source>
        <dbReference type="ARBA" id="ARBA00022690"/>
    </source>
</evidence>
<evidence type="ECO:0008006" key="6">
    <source>
        <dbReference type="Google" id="ProtNLM"/>
    </source>
</evidence>
<feature type="compositionally biased region" description="Low complexity" evidence="3">
    <location>
        <begin position="13"/>
        <end position="23"/>
    </location>
</feature>
<feature type="region of interest" description="Disordered" evidence="3">
    <location>
        <begin position="42"/>
        <end position="62"/>
    </location>
</feature>
<evidence type="ECO:0000313" key="5">
    <source>
        <dbReference type="Proteomes" id="UP001610861"/>
    </source>
</evidence>
<dbReference type="InterPro" id="IPR036331">
    <property type="entry name" value="Chagasin-like_sf"/>
</dbReference>
<evidence type="ECO:0000256" key="2">
    <source>
        <dbReference type="ARBA" id="ARBA00022704"/>
    </source>
</evidence>
<evidence type="ECO:0000256" key="3">
    <source>
        <dbReference type="SAM" id="MobiDB-lite"/>
    </source>
</evidence>
<comment type="caution">
    <text evidence="4">The sequence shown here is derived from an EMBL/GenBank/DDBJ whole genome shotgun (WGS) entry which is preliminary data.</text>
</comment>
<proteinExistence type="predicted"/>
<reference evidence="4 5" key="1">
    <citation type="submission" date="2024-09" db="EMBL/GenBank/DDBJ databases">
        <authorList>
            <person name="Pan X."/>
        </authorList>
    </citation>
    <scope>NUCLEOTIDE SEQUENCE [LARGE SCALE GENOMIC DNA]</scope>
    <source>
        <strain evidence="4 5">B2969</strain>
    </source>
</reference>
<protein>
    <recommendedName>
        <fullName evidence="6">Proteinase inhibitor I42 chagasin domain-containing protein</fullName>
    </recommendedName>
</protein>
<keyword evidence="5" id="KW-1185">Reference proteome</keyword>
<dbReference type="SUPFAM" id="SSF141066">
    <property type="entry name" value="ICP-like"/>
    <property type="match status" value="1"/>
</dbReference>
<gene>
    <name evidence="4" type="ORF">ACH3VR_12175</name>
</gene>
<name>A0ABW7Q9J6_9MICO</name>
<keyword evidence="1" id="KW-0646">Protease inhibitor</keyword>
<dbReference type="RefSeq" id="WP_397556576.1">
    <property type="nucleotide sequence ID" value="NZ_JBIQWL010000004.1"/>
</dbReference>
<dbReference type="Proteomes" id="UP001610861">
    <property type="component" value="Unassembled WGS sequence"/>
</dbReference>
<sequence length="103" mass="10580">MDDRAPEPPAQPEPDAVGTVGAPFALPLPAGAATGAEWRLELPEGLRPAGESDASAPGEPGDPIDALPLVVADEAGAYQVVAHLIRPWDASVLRTVTLQVAVR</sequence>